<keyword evidence="3" id="KW-0808">Transferase</keyword>
<gene>
    <name evidence="3" type="ORF">ACFO5W_10705</name>
</gene>
<dbReference type="Pfam" id="PF12804">
    <property type="entry name" value="NTP_transf_3"/>
    <property type="match status" value="1"/>
</dbReference>
<dbReference type="Proteomes" id="UP001595961">
    <property type="component" value="Unassembled WGS sequence"/>
</dbReference>
<dbReference type="CDD" id="cd04182">
    <property type="entry name" value="GT_2_like_f"/>
    <property type="match status" value="1"/>
</dbReference>
<keyword evidence="1" id="KW-0460">Magnesium</keyword>
<reference evidence="4" key="1">
    <citation type="journal article" date="2019" name="Int. J. Syst. Evol. Microbiol.">
        <title>The Global Catalogue of Microorganisms (GCM) 10K type strain sequencing project: providing services to taxonomists for standard genome sequencing and annotation.</title>
        <authorList>
            <consortium name="The Broad Institute Genomics Platform"/>
            <consortium name="The Broad Institute Genome Sequencing Center for Infectious Disease"/>
            <person name="Wu L."/>
            <person name="Ma J."/>
        </authorList>
    </citation>
    <scope>NUCLEOTIDE SEQUENCE [LARGE SCALE GENOMIC DNA]</scope>
    <source>
        <strain evidence="4">CCM 4481</strain>
    </source>
</reference>
<dbReference type="InterPro" id="IPR025877">
    <property type="entry name" value="MobA-like_NTP_Trfase"/>
</dbReference>
<evidence type="ECO:0000259" key="2">
    <source>
        <dbReference type="Pfam" id="PF12804"/>
    </source>
</evidence>
<dbReference type="RefSeq" id="WP_266148999.1">
    <property type="nucleotide sequence ID" value="NZ_CP064028.1"/>
</dbReference>
<dbReference type="Gene3D" id="3.90.550.10">
    <property type="entry name" value="Spore Coat Polysaccharide Biosynthesis Protein SpsA, Chain A"/>
    <property type="match status" value="1"/>
</dbReference>
<sequence>MNSQGQRIAAVLLAAGNASRFGAAKQTLAIEGIPMVRRAAMTALHAGLSPVVVVIGAYADAVRPCLAGLPVQVVENPDWTTGMGGSLGLGVRTAVAREAAPDALVVLLADQPGIRAAHLKGMIEAHATAPGHIHAAQFNGHLGPPCLFPRDYFEELASLQGQKGAQRLIERYFDCVDVHDLPAAAFDIDTPGDHAVWLAHQGID</sequence>
<feature type="domain" description="MobA-like NTP transferase" evidence="2">
    <location>
        <begin position="10"/>
        <end position="172"/>
    </location>
</feature>
<comment type="caution">
    <text evidence="3">The sequence shown here is derived from an EMBL/GenBank/DDBJ whole genome shotgun (WGS) entry which is preliminary data.</text>
</comment>
<dbReference type="GO" id="GO:0016740">
    <property type="term" value="F:transferase activity"/>
    <property type="evidence" value="ECO:0007669"/>
    <property type="project" value="UniProtKB-KW"/>
</dbReference>
<proteinExistence type="predicted"/>
<keyword evidence="4" id="KW-1185">Reference proteome</keyword>
<organism evidence="3 4">
    <name type="scientific">Dyella halodurans</name>
    <dbReference type="NCBI Taxonomy" id="1920171"/>
    <lineage>
        <taxon>Bacteria</taxon>
        <taxon>Pseudomonadati</taxon>
        <taxon>Pseudomonadota</taxon>
        <taxon>Gammaproteobacteria</taxon>
        <taxon>Lysobacterales</taxon>
        <taxon>Rhodanobacteraceae</taxon>
        <taxon>Dyella</taxon>
    </lineage>
</organism>
<evidence type="ECO:0000256" key="1">
    <source>
        <dbReference type="ARBA" id="ARBA00022842"/>
    </source>
</evidence>
<dbReference type="PANTHER" id="PTHR43777:SF1">
    <property type="entry name" value="MOLYBDENUM COFACTOR CYTIDYLYLTRANSFERASE"/>
    <property type="match status" value="1"/>
</dbReference>
<dbReference type="SUPFAM" id="SSF53448">
    <property type="entry name" value="Nucleotide-diphospho-sugar transferases"/>
    <property type="match status" value="1"/>
</dbReference>
<dbReference type="PANTHER" id="PTHR43777">
    <property type="entry name" value="MOLYBDENUM COFACTOR CYTIDYLYLTRANSFERASE"/>
    <property type="match status" value="1"/>
</dbReference>
<dbReference type="EMBL" id="JBHSGA010000017">
    <property type="protein sequence ID" value="MFC4527100.1"/>
    <property type="molecule type" value="Genomic_DNA"/>
</dbReference>
<protein>
    <submittedName>
        <fullName evidence="3">NTP transferase domain-containing protein</fullName>
    </submittedName>
</protein>
<dbReference type="InterPro" id="IPR029044">
    <property type="entry name" value="Nucleotide-diphossugar_trans"/>
</dbReference>
<name>A0ABV9C304_9GAMM</name>
<accession>A0ABV9C304</accession>
<evidence type="ECO:0000313" key="4">
    <source>
        <dbReference type="Proteomes" id="UP001595961"/>
    </source>
</evidence>
<evidence type="ECO:0000313" key="3">
    <source>
        <dbReference type="EMBL" id="MFC4527100.1"/>
    </source>
</evidence>